<dbReference type="AlphaFoldDB" id="A0AAD7LZJ8"/>
<comment type="caution">
    <text evidence="1">The sequence shown here is derived from an EMBL/GenBank/DDBJ whole genome shotgun (WGS) entry which is preliminary data.</text>
</comment>
<gene>
    <name evidence="1" type="ORF">O6P43_011402</name>
</gene>
<reference evidence="1" key="1">
    <citation type="journal article" date="2023" name="Science">
        <title>Elucidation of the pathway for biosynthesis of saponin adjuvants from the soapbark tree.</title>
        <authorList>
            <person name="Reed J."/>
            <person name="Orme A."/>
            <person name="El-Demerdash A."/>
            <person name="Owen C."/>
            <person name="Martin L.B.B."/>
            <person name="Misra R.C."/>
            <person name="Kikuchi S."/>
            <person name="Rejzek M."/>
            <person name="Martin A.C."/>
            <person name="Harkess A."/>
            <person name="Leebens-Mack J."/>
            <person name="Louveau T."/>
            <person name="Stephenson M.J."/>
            <person name="Osbourn A."/>
        </authorList>
    </citation>
    <scope>NUCLEOTIDE SEQUENCE</scope>
    <source>
        <strain evidence="1">S10</strain>
    </source>
</reference>
<accession>A0AAD7LZJ8</accession>
<proteinExistence type="predicted"/>
<keyword evidence="2" id="KW-1185">Reference proteome</keyword>
<evidence type="ECO:0000313" key="2">
    <source>
        <dbReference type="Proteomes" id="UP001163823"/>
    </source>
</evidence>
<dbReference type="PANTHER" id="PTHR33070">
    <property type="entry name" value="OS06G0725500 PROTEIN"/>
    <property type="match status" value="1"/>
</dbReference>
<dbReference type="GO" id="GO:0048364">
    <property type="term" value="P:root development"/>
    <property type="evidence" value="ECO:0007669"/>
    <property type="project" value="InterPro"/>
</dbReference>
<dbReference type="EMBL" id="JARAOO010000005">
    <property type="protein sequence ID" value="KAJ7967097.1"/>
    <property type="molecule type" value="Genomic_DNA"/>
</dbReference>
<organism evidence="1 2">
    <name type="scientific">Quillaja saponaria</name>
    <name type="common">Soap bark tree</name>
    <dbReference type="NCBI Taxonomy" id="32244"/>
    <lineage>
        <taxon>Eukaryota</taxon>
        <taxon>Viridiplantae</taxon>
        <taxon>Streptophyta</taxon>
        <taxon>Embryophyta</taxon>
        <taxon>Tracheophyta</taxon>
        <taxon>Spermatophyta</taxon>
        <taxon>Magnoliopsida</taxon>
        <taxon>eudicotyledons</taxon>
        <taxon>Gunneridae</taxon>
        <taxon>Pentapetalae</taxon>
        <taxon>rosids</taxon>
        <taxon>fabids</taxon>
        <taxon>Fabales</taxon>
        <taxon>Quillajaceae</taxon>
        <taxon>Quillaja</taxon>
    </lineage>
</organism>
<dbReference type="PANTHER" id="PTHR33070:SF129">
    <property type="entry name" value="DUF241 DOMAIN PROTEIN"/>
    <property type="match status" value="1"/>
</dbReference>
<dbReference type="KEGG" id="qsa:O6P43_011402"/>
<evidence type="ECO:0000313" key="1">
    <source>
        <dbReference type="EMBL" id="KAJ7967097.1"/>
    </source>
</evidence>
<protein>
    <submittedName>
        <fullName evidence="1">Uncharacterized protein</fullName>
    </submittedName>
</protein>
<dbReference type="InterPro" id="IPR004320">
    <property type="entry name" value="BPS1_pln"/>
</dbReference>
<sequence>MTATATNTKTCLHIRSNSLPSRPHPLISQFDEHLYRLNVSEATSSSIRHKLNGLQDLHDCINELLLLPFTQQALAQQCHEKWVDALLNGSLRLLDVCNAAKDALLRSKECIHDLQSVLRRRQHGENAFAAEGGKYMTSRKAVRKALKGINKESILSSSNKGSEALSTIGMLKQAEAVNFTSLEPLLLFISSIKKPLKWSSWSLFSTAMHPKRVGCDSEEKDIIEFEKVGASLRSLNCLKIGNIFQNQMENLGYIQELEEGLESLFRKLIKIGVSLLNILNH</sequence>
<name>A0AAD7LZJ8_QUISA</name>
<dbReference type="Proteomes" id="UP001163823">
    <property type="component" value="Chromosome 5"/>
</dbReference>
<dbReference type="Pfam" id="PF03087">
    <property type="entry name" value="BPS1"/>
    <property type="match status" value="1"/>
</dbReference>
<dbReference type="GO" id="GO:0048367">
    <property type="term" value="P:shoot system development"/>
    <property type="evidence" value="ECO:0007669"/>
    <property type="project" value="InterPro"/>
</dbReference>